<gene>
    <name evidence="1" type="ORF">C6P46_004131</name>
</gene>
<protein>
    <submittedName>
        <fullName evidence="1">Uncharacterized protein</fullName>
    </submittedName>
</protein>
<evidence type="ECO:0000313" key="1">
    <source>
        <dbReference type="EMBL" id="KAG0661177.1"/>
    </source>
</evidence>
<accession>A0A9P6W391</accession>
<keyword evidence="2" id="KW-1185">Reference proteome</keyword>
<organism evidence="1 2">
    <name type="scientific">Rhodotorula mucilaginosa</name>
    <name type="common">Yeast</name>
    <name type="synonym">Rhodotorula rubra</name>
    <dbReference type="NCBI Taxonomy" id="5537"/>
    <lineage>
        <taxon>Eukaryota</taxon>
        <taxon>Fungi</taxon>
        <taxon>Dikarya</taxon>
        <taxon>Basidiomycota</taxon>
        <taxon>Pucciniomycotina</taxon>
        <taxon>Microbotryomycetes</taxon>
        <taxon>Sporidiobolales</taxon>
        <taxon>Sporidiobolaceae</taxon>
        <taxon>Rhodotorula</taxon>
    </lineage>
</organism>
<proteinExistence type="predicted"/>
<reference evidence="1 2" key="1">
    <citation type="submission" date="2020-11" db="EMBL/GenBank/DDBJ databases">
        <title>Kefir isolates.</title>
        <authorList>
            <person name="Marcisauskas S."/>
            <person name="Kim Y."/>
            <person name="Blasche S."/>
        </authorList>
    </citation>
    <scope>NUCLEOTIDE SEQUENCE [LARGE SCALE GENOMIC DNA]</scope>
    <source>
        <strain evidence="1 2">KR</strain>
    </source>
</reference>
<dbReference type="AlphaFoldDB" id="A0A9P6W391"/>
<name>A0A9P6W391_RHOMI</name>
<sequence length="226" mass="24815">MDIFIRPLKLRVGWVDISAGLPEQSLSPPQPHRWQPVIAGVGHVKATGVIMGPRFLKALVPDQGEASPLLPATPNWAAGSIVSGIITEQAHFAKQQVHHSYRFHWDALNTEGFDMRQTDHHSAVMWASLWQDSHQVMPLALDDPAINPTAQPASTRWVEFGIKMQKLYHAPGHNSPPALFFRLIFDANTYGNVGIGNVAMSLDASAFKGSTQPDILKLNGTIKSAY</sequence>
<dbReference type="EMBL" id="PUHQ01000037">
    <property type="protein sequence ID" value="KAG0661177.1"/>
    <property type="molecule type" value="Genomic_DNA"/>
</dbReference>
<dbReference type="Proteomes" id="UP000777482">
    <property type="component" value="Unassembled WGS sequence"/>
</dbReference>
<evidence type="ECO:0000313" key="2">
    <source>
        <dbReference type="Proteomes" id="UP000777482"/>
    </source>
</evidence>
<comment type="caution">
    <text evidence="1">The sequence shown here is derived from an EMBL/GenBank/DDBJ whole genome shotgun (WGS) entry which is preliminary data.</text>
</comment>